<dbReference type="AlphaFoldDB" id="A0AAW9YCM6"/>
<keyword evidence="2" id="KW-0808">Transferase</keyword>
<evidence type="ECO:0000313" key="2">
    <source>
        <dbReference type="EMBL" id="NEX75325.1"/>
    </source>
</evidence>
<dbReference type="GO" id="GO:0016051">
    <property type="term" value="P:carbohydrate biosynthetic process"/>
    <property type="evidence" value="ECO:0007669"/>
    <property type="project" value="InterPro"/>
</dbReference>
<dbReference type="RefSeq" id="WP_163148480.1">
    <property type="nucleotide sequence ID" value="NZ_JAAIKZ010000020.1"/>
</dbReference>
<dbReference type="Proteomes" id="UP000480681">
    <property type="component" value="Unassembled WGS sequence"/>
</dbReference>
<dbReference type="EMBL" id="JAAIKZ010000020">
    <property type="protein sequence ID" value="NEX75325.1"/>
    <property type="molecule type" value="Genomic_DNA"/>
</dbReference>
<dbReference type="InterPro" id="IPR036732">
    <property type="entry name" value="AFP_Neu5c_C_sf"/>
</dbReference>
<dbReference type="Pfam" id="PF08666">
    <property type="entry name" value="SAF"/>
    <property type="match status" value="1"/>
</dbReference>
<dbReference type="CDD" id="cd11615">
    <property type="entry name" value="SAF_NeuB_like"/>
    <property type="match status" value="1"/>
</dbReference>
<dbReference type="InterPro" id="IPR013785">
    <property type="entry name" value="Aldolase_TIM"/>
</dbReference>
<dbReference type="PANTHER" id="PTHR42966:SF2">
    <property type="entry name" value="PSEUDAMINIC ACID SYNTHASE"/>
    <property type="match status" value="1"/>
</dbReference>
<dbReference type="SUPFAM" id="SSF51269">
    <property type="entry name" value="AFP III-like domain"/>
    <property type="match status" value="1"/>
</dbReference>
<evidence type="ECO:0000259" key="1">
    <source>
        <dbReference type="PROSITE" id="PS50844"/>
    </source>
</evidence>
<dbReference type="PROSITE" id="PS50844">
    <property type="entry name" value="AFP_LIKE"/>
    <property type="match status" value="1"/>
</dbReference>
<gene>
    <name evidence="2" type="primary">pseI</name>
    <name evidence="2" type="ORF">G4911_11390</name>
</gene>
<dbReference type="Gene3D" id="3.20.20.70">
    <property type="entry name" value="Aldolase class I"/>
    <property type="match status" value="1"/>
</dbReference>
<dbReference type="GO" id="GO:0047444">
    <property type="term" value="F:N-acylneuraminate-9-phosphate synthase activity"/>
    <property type="evidence" value="ECO:0007669"/>
    <property type="project" value="TreeGrafter"/>
</dbReference>
<dbReference type="InterPro" id="IPR020030">
    <property type="entry name" value="Pseudaminic_synth_PseI"/>
</dbReference>
<dbReference type="NCBIfam" id="TIGR03586">
    <property type="entry name" value="PseI"/>
    <property type="match status" value="1"/>
</dbReference>
<comment type="caution">
    <text evidence="2">The sequence shown here is derived from an EMBL/GenBank/DDBJ whole genome shotgun (WGS) entry which is preliminary data.</text>
</comment>
<dbReference type="Gene3D" id="3.90.1210.10">
    <property type="entry name" value="Antifreeze-like/N-acetylneuraminic acid synthase C-terminal domain"/>
    <property type="match status" value="1"/>
</dbReference>
<dbReference type="EC" id="2.5.1.97" evidence="2"/>
<dbReference type="SUPFAM" id="SSF51569">
    <property type="entry name" value="Aldolase"/>
    <property type="match status" value="1"/>
</dbReference>
<proteinExistence type="predicted"/>
<dbReference type="InterPro" id="IPR013132">
    <property type="entry name" value="PseI/NeuA/B-like_N"/>
</dbReference>
<dbReference type="SMART" id="SM00858">
    <property type="entry name" value="SAF"/>
    <property type="match status" value="1"/>
</dbReference>
<dbReference type="InterPro" id="IPR051690">
    <property type="entry name" value="PseI-like"/>
</dbReference>
<dbReference type="PANTHER" id="PTHR42966">
    <property type="entry name" value="N-ACETYLNEURAMINATE SYNTHASE"/>
    <property type="match status" value="1"/>
</dbReference>
<feature type="domain" description="AFP-like" evidence="1">
    <location>
        <begin position="290"/>
        <end position="346"/>
    </location>
</feature>
<protein>
    <submittedName>
        <fullName evidence="2">Pseudaminic acid synthase</fullName>
        <ecNumber evidence="2">2.5.1.97</ecNumber>
    </submittedName>
</protein>
<dbReference type="InterPro" id="IPR057736">
    <property type="entry name" value="SAF_PseI/NeuA/NeuB"/>
</dbReference>
<dbReference type="InterPro" id="IPR013974">
    <property type="entry name" value="SAF"/>
</dbReference>
<accession>A0AAW9YCM6</accession>
<dbReference type="Pfam" id="PF03102">
    <property type="entry name" value="NeuB"/>
    <property type="match status" value="1"/>
</dbReference>
<reference evidence="2 3" key="1">
    <citation type="submission" date="2020-02" db="EMBL/GenBank/DDBJ databases">
        <title>Genome sequencing of Aeromonas rivipollensis.</title>
        <authorList>
            <person name="Fono-Tamo Ubani E.K."/>
            <person name="Lekota K.E."/>
        </authorList>
    </citation>
    <scope>NUCLEOTIDE SEQUENCE [LARGE SCALE GENOMIC DNA]</scope>
    <source>
        <strain evidence="2 3">G87</strain>
    </source>
</reference>
<sequence>MTQAMASAINPDRCFIIAELSANHGHSLETALATVRAAKACGADAIKIQTYTADTITLDCDNEYFQINQGTIWDGTTLYKLYQEAYTPWEWHAAIQAEAQKEGLVFFSTPFDVTAVDFLEDLDVPLYKIASFEITDIPLIEYAASKGKPMIISTGIATLADIDAAVQACRRMGNQDITLLKCTSSYPAPVEEANLLTIPNMRQTFGVKAGLSDHTLGHVVAIAAVALGATVIEKHFIIDRALGGPDASFSLTPNEFKLMVEGVRQAEAALGSVSYTMTKKTIASRKFARSLFVCCDIKAGETLTTRNVRSVRPNDGLPPIELPNVLGRKAKKYIPLGTPLAWDLLI</sequence>
<evidence type="ECO:0000313" key="3">
    <source>
        <dbReference type="Proteomes" id="UP000480681"/>
    </source>
</evidence>
<organism evidence="2 3">
    <name type="scientific">Aeromonas rivipollensis</name>
    <dbReference type="NCBI Taxonomy" id="948519"/>
    <lineage>
        <taxon>Bacteria</taxon>
        <taxon>Pseudomonadati</taxon>
        <taxon>Pseudomonadota</taxon>
        <taxon>Gammaproteobacteria</taxon>
        <taxon>Aeromonadales</taxon>
        <taxon>Aeromonadaceae</taxon>
        <taxon>Aeromonas</taxon>
    </lineage>
</organism>
<name>A0AAW9YCM6_9GAMM</name>
<dbReference type="InterPro" id="IPR006190">
    <property type="entry name" value="SAF_AFP_Neu5Ac"/>
</dbReference>